<dbReference type="InterPro" id="IPR022261">
    <property type="entry name" value="RNP_Burkhold"/>
</dbReference>
<evidence type="ECO:0000313" key="2">
    <source>
        <dbReference type="Proteomes" id="UP001320148"/>
    </source>
</evidence>
<organism evidence="1 2">
    <name type="scientific">Desulfoluna limicola</name>
    <dbReference type="NCBI Taxonomy" id="2810562"/>
    <lineage>
        <taxon>Bacteria</taxon>
        <taxon>Pseudomonadati</taxon>
        <taxon>Thermodesulfobacteriota</taxon>
        <taxon>Desulfobacteria</taxon>
        <taxon>Desulfobacterales</taxon>
        <taxon>Desulfolunaceae</taxon>
        <taxon>Desulfoluna</taxon>
    </lineage>
</organism>
<gene>
    <name evidence="1" type="ORF">DSLASN_28900</name>
</gene>
<dbReference type="Proteomes" id="UP001320148">
    <property type="component" value="Chromosome"/>
</dbReference>
<dbReference type="NCBIfam" id="TIGR03795">
    <property type="entry name" value="RNP_Burkhold"/>
    <property type="match status" value="1"/>
</dbReference>
<proteinExistence type="predicted"/>
<dbReference type="EMBL" id="AP024488">
    <property type="protein sequence ID" value="BCS97258.1"/>
    <property type="molecule type" value="Genomic_DNA"/>
</dbReference>
<dbReference type="RefSeq" id="WP_236888686.1">
    <property type="nucleotide sequence ID" value="NZ_AP024488.1"/>
</dbReference>
<sequence length="118" mass="13245">MSTAKHLATYDKFLKLRSVAVQAVALAWHDPVFKEAFKEDPVSAMKVYFNYDFPFDIDFIGDKEGREDDYQWNPTGTGGWVGPNNTLELVLPPKPPKGQEALALAAYNANHLTFLTPK</sequence>
<evidence type="ECO:0000313" key="1">
    <source>
        <dbReference type="EMBL" id="BCS97258.1"/>
    </source>
</evidence>
<keyword evidence="2" id="KW-1185">Reference proteome</keyword>
<dbReference type="SUPFAM" id="SSF56209">
    <property type="entry name" value="Nitrile hydratase alpha chain"/>
    <property type="match status" value="1"/>
</dbReference>
<reference evidence="1 2" key="1">
    <citation type="submission" date="2021-02" db="EMBL/GenBank/DDBJ databases">
        <title>Complete genome of Desulfoluna sp. strain ASN36.</title>
        <authorList>
            <person name="Takahashi A."/>
            <person name="Kojima H."/>
            <person name="Fukui M."/>
        </authorList>
    </citation>
    <scope>NUCLEOTIDE SEQUENCE [LARGE SCALE GENOMIC DNA]</scope>
    <source>
        <strain evidence="1 2">ASN36</strain>
    </source>
</reference>
<dbReference type="InterPro" id="IPR036648">
    <property type="entry name" value="CN_Hdrase_a/SCN_Hdrase_g_sf"/>
</dbReference>
<accession>A0ABM7PJB4</accession>
<name>A0ABM7PJB4_9BACT</name>
<protein>
    <submittedName>
        <fullName evidence="1">Uncharacterized protein</fullName>
    </submittedName>
</protein>